<evidence type="ECO:0000256" key="6">
    <source>
        <dbReference type="ARBA" id="ARBA00022968"/>
    </source>
</evidence>
<dbReference type="PANTHER" id="PTHR47159:SF5">
    <property type="entry name" value="CRAL-TRIO DOMAIN-CONTAINING PROTEIN"/>
    <property type="match status" value="1"/>
</dbReference>
<protein>
    <recommendedName>
        <fullName evidence="10">CRAL-TRIO domain-containing protein</fullName>
    </recommendedName>
</protein>
<dbReference type="AlphaFoldDB" id="A0AA36D9E3"/>
<evidence type="ECO:0000313" key="11">
    <source>
        <dbReference type="EMBL" id="CAJ0582188.1"/>
    </source>
</evidence>
<dbReference type="SMART" id="SM00516">
    <property type="entry name" value="SEC14"/>
    <property type="match status" value="1"/>
</dbReference>
<dbReference type="PANTHER" id="PTHR47159">
    <property type="entry name" value="PROTEIN CBG07705-RELATED"/>
    <property type="match status" value="1"/>
</dbReference>
<dbReference type="Gene3D" id="3.40.525.10">
    <property type="entry name" value="CRAL-TRIO lipid binding domain"/>
    <property type="match status" value="1"/>
</dbReference>
<proteinExistence type="inferred from homology"/>
<dbReference type="GO" id="GO:0000139">
    <property type="term" value="C:Golgi membrane"/>
    <property type="evidence" value="ECO:0007669"/>
    <property type="project" value="UniProtKB-SubCell"/>
</dbReference>
<feature type="domain" description="CRAL-TRIO" evidence="10">
    <location>
        <begin position="346"/>
        <end position="489"/>
    </location>
</feature>
<evidence type="ECO:0000259" key="10">
    <source>
        <dbReference type="PROSITE" id="PS50191"/>
    </source>
</evidence>
<evidence type="ECO:0000256" key="1">
    <source>
        <dbReference type="ARBA" id="ARBA00004323"/>
    </source>
</evidence>
<evidence type="ECO:0000256" key="3">
    <source>
        <dbReference type="ARBA" id="ARBA00022676"/>
    </source>
</evidence>
<keyword evidence="8" id="KW-0333">Golgi apparatus</keyword>
<keyword evidence="5" id="KW-0812">Transmembrane</keyword>
<dbReference type="InterPro" id="IPR002659">
    <property type="entry name" value="Glyco_trans_31"/>
</dbReference>
<name>A0AA36D9E3_9BILA</name>
<dbReference type="Proteomes" id="UP001177023">
    <property type="component" value="Unassembled WGS sequence"/>
</dbReference>
<comment type="similarity">
    <text evidence="2">Belongs to the glycosyltransferase 31 family.</text>
</comment>
<evidence type="ECO:0000256" key="2">
    <source>
        <dbReference type="ARBA" id="ARBA00008661"/>
    </source>
</evidence>
<evidence type="ECO:0000256" key="9">
    <source>
        <dbReference type="ARBA" id="ARBA00023136"/>
    </source>
</evidence>
<dbReference type="InterPro" id="IPR036865">
    <property type="entry name" value="CRAL-TRIO_dom_sf"/>
</dbReference>
<keyword evidence="4" id="KW-0808">Transferase</keyword>
<evidence type="ECO:0000313" key="12">
    <source>
        <dbReference type="Proteomes" id="UP001177023"/>
    </source>
</evidence>
<comment type="caution">
    <text evidence="11">The sequence shown here is derived from an EMBL/GenBank/DDBJ whole genome shotgun (WGS) entry which is preliminary data.</text>
</comment>
<sequence length="569" mass="65843">MWCLLQSDEPPTRIFHAAHFPGFHPSFSILVVKNSPSLVAIILSAPEDQQIRDAIRQQWASANYSQKVQDGDVEVMFVLSQPLRGYEMDSVAKEAQIHGDLIVTNLAETYENLLYKVVPQFPQMYCKTWVRSMPKRDASSKWFVAGSQWKRKYFPTYCDGPAYVLSANAVPGMLEAISEFPPIFIEDVFYTGVVAERLRIRRNPLDRVFHHTRRSLERTQVACSGKGLPLLATVHPVKGAEKIAASMTITKLTPGNQQKLVELRRLVKNHLTEYYDTDFNLLRWLQGHDKLEVEEISRKLIHHLEMRKCHWNLDLMHAQSEKHPINNYWVNGVTCLAGEKLPNTIVFVEQCGKTDYYGMLQNNSLSEVMKARLPILEDMLHRCQQASILFVMDLTDIKYDKKLYDLVTGKMKELAEFMADHYVEMVKYFVVVNVPAFIWMLWTAVKPLLPERTKNKVRLLSSDWRQEILELCNEKACPDYWSNSQHKFYASIPTPLKFDEMPNRSIEEQKLLEQDADLEEASILPGRNLIIRIECRKGDRLSYWITANRCLGFGIFQATEGETLDELYK</sequence>
<accession>A0AA36D9E3</accession>
<dbReference type="GO" id="GO:0016758">
    <property type="term" value="F:hexosyltransferase activity"/>
    <property type="evidence" value="ECO:0007669"/>
    <property type="project" value="InterPro"/>
</dbReference>
<organism evidence="11 12">
    <name type="scientific">Mesorhabditis spiculigera</name>
    <dbReference type="NCBI Taxonomy" id="96644"/>
    <lineage>
        <taxon>Eukaryota</taxon>
        <taxon>Metazoa</taxon>
        <taxon>Ecdysozoa</taxon>
        <taxon>Nematoda</taxon>
        <taxon>Chromadorea</taxon>
        <taxon>Rhabditida</taxon>
        <taxon>Rhabditina</taxon>
        <taxon>Rhabditomorpha</taxon>
        <taxon>Rhabditoidea</taxon>
        <taxon>Rhabditidae</taxon>
        <taxon>Mesorhabditinae</taxon>
        <taxon>Mesorhabditis</taxon>
    </lineage>
</organism>
<dbReference type="Pfam" id="PF00650">
    <property type="entry name" value="CRAL_TRIO"/>
    <property type="match status" value="1"/>
</dbReference>
<keyword evidence="12" id="KW-1185">Reference proteome</keyword>
<dbReference type="Pfam" id="PF01762">
    <property type="entry name" value="Galactosyl_T"/>
    <property type="match status" value="2"/>
</dbReference>
<evidence type="ECO:0000256" key="8">
    <source>
        <dbReference type="ARBA" id="ARBA00023034"/>
    </source>
</evidence>
<dbReference type="CDD" id="cd00170">
    <property type="entry name" value="SEC14"/>
    <property type="match status" value="1"/>
</dbReference>
<dbReference type="InterPro" id="IPR053302">
    <property type="entry name" value="CRAL-TRIO_domain"/>
</dbReference>
<dbReference type="SUPFAM" id="SSF52087">
    <property type="entry name" value="CRAL/TRIO domain"/>
    <property type="match status" value="1"/>
</dbReference>
<keyword evidence="6" id="KW-0735">Signal-anchor</keyword>
<gene>
    <name evidence="11" type="ORF">MSPICULIGERA_LOCUS20329</name>
</gene>
<keyword evidence="7" id="KW-1133">Transmembrane helix</keyword>
<dbReference type="PROSITE" id="PS50191">
    <property type="entry name" value="CRAL_TRIO"/>
    <property type="match status" value="1"/>
</dbReference>
<keyword evidence="9" id="KW-0472">Membrane</keyword>
<dbReference type="EMBL" id="CATQJA010002664">
    <property type="protein sequence ID" value="CAJ0582188.1"/>
    <property type="molecule type" value="Genomic_DNA"/>
</dbReference>
<evidence type="ECO:0000256" key="4">
    <source>
        <dbReference type="ARBA" id="ARBA00022679"/>
    </source>
</evidence>
<dbReference type="InterPro" id="IPR001251">
    <property type="entry name" value="CRAL-TRIO_dom"/>
</dbReference>
<reference evidence="11" key="1">
    <citation type="submission" date="2023-06" db="EMBL/GenBank/DDBJ databases">
        <authorList>
            <person name="Delattre M."/>
        </authorList>
    </citation>
    <scope>NUCLEOTIDE SEQUENCE</scope>
    <source>
        <strain evidence="11">AF72</strain>
    </source>
</reference>
<evidence type="ECO:0000256" key="5">
    <source>
        <dbReference type="ARBA" id="ARBA00022692"/>
    </source>
</evidence>
<feature type="non-terminal residue" evidence="11">
    <location>
        <position position="569"/>
    </location>
</feature>
<evidence type="ECO:0000256" key="7">
    <source>
        <dbReference type="ARBA" id="ARBA00022989"/>
    </source>
</evidence>
<keyword evidence="3" id="KW-0328">Glycosyltransferase</keyword>
<dbReference type="Gene3D" id="2.60.120.680">
    <property type="entry name" value="GOLD domain"/>
    <property type="match status" value="1"/>
</dbReference>
<comment type="subcellular location">
    <subcellularLocation>
        <location evidence="1">Golgi apparatus membrane</location>
        <topology evidence="1">Single-pass type II membrane protein</topology>
    </subcellularLocation>
</comment>